<evidence type="ECO:0000256" key="1">
    <source>
        <dbReference type="SAM" id="Coils"/>
    </source>
</evidence>
<dbReference type="STRING" id="1076935.U4L8Y4"/>
<accession>U4L8Y4</accession>
<organism evidence="4 5">
    <name type="scientific">Pyronema omphalodes (strain CBS 100304)</name>
    <name type="common">Pyronema confluens</name>
    <dbReference type="NCBI Taxonomy" id="1076935"/>
    <lineage>
        <taxon>Eukaryota</taxon>
        <taxon>Fungi</taxon>
        <taxon>Dikarya</taxon>
        <taxon>Ascomycota</taxon>
        <taxon>Pezizomycotina</taxon>
        <taxon>Pezizomycetes</taxon>
        <taxon>Pezizales</taxon>
        <taxon>Pyronemataceae</taxon>
        <taxon>Pyronema</taxon>
    </lineage>
</organism>
<feature type="compositionally biased region" description="Basic and acidic residues" evidence="2">
    <location>
        <begin position="41"/>
        <end position="51"/>
    </location>
</feature>
<keyword evidence="1" id="KW-0175">Coiled coil</keyword>
<keyword evidence="5" id="KW-1185">Reference proteome</keyword>
<dbReference type="Pfam" id="PF15456">
    <property type="entry name" value="Uds1"/>
    <property type="match status" value="1"/>
</dbReference>
<evidence type="ECO:0000313" key="5">
    <source>
        <dbReference type="Proteomes" id="UP000018144"/>
    </source>
</evidence>
<feature type="compositionally biased region" description="Pro residues" evidence="2">
    <location>
        <begin position="322"/>
        <end position="332"/>
    </location>
</feature>
<feature type="region of interest" description="Disordered" evidence="2">
    <location>
        <begin position="1"/>
        <end position="99"/>
    </location>
</feature>
<dbReference type="AlphaFoldDB" id="U4L8Y4"/>
<dbReference type="EMBL" id="HF935300">
    <property type="protein sequence ID" value="CCX06584.1"/>
    <property type="molecule type" value="Genomic_DNA"/>
</dbReference>
<dbReference type="Proteomes" id="UP000018144">
    <property type="component" value="Unassembled WGS sequence"/>
</dbReference>
<feature type="compositionally biased region" description="Low complexity" evidence="2">
    <location>
        <begin position="362"/>
        <end position="371"/>
    </location>
</feature>
<evidence type="ECO:0000259" key="3">
    <source>
        <dbReference type="Pfam" id="PF15456"/>
    </source>
</evidence>
<sequence>MSSSLYPFPPKRDIPPPVPPKDLDIAQGNRLAHKQSLPTLHRIDTVTEGRTKQRGHSSPNPIQRSWSPSPSEASPSPSSPTRPASRLASAREKAKGVLMSRRKGIIESTNLKFEPVCMDSRTSSSGASYLSSQNSALTLGFLATLPPVEHMSFKHKKQSSTGGWRSGFFGEPLALKTEVPRYKGPMSAPIQPYAPETSWPAINRPIPSKAAVVLQTPPEFLQRCTSPPPSRIRSPELDVRRRVVTPDMVIGSSSRISGVSGTSGTSGASQDSGYGRRSGISQDGSRSGSRVRRSAASPAPENRIGAASSSSVDSYHLMRSVTPPPPNRPIPQTPDVAPLIIRKESRRHHKRKKSNATRPVGASASPHSTPSAAEITSLQRNAMKEAGEFNILSLQEVELLSHELMQLEGRCEYLRNTKQSLRQGRKTLHTRMISYLRNARPGAFTQDNLLKQEEALADLDTAIEEWETKLEIAEKRRVDIKEKLLEHVAAALRVVKCMPDNVERAIADSPPPTPEKQKRQRHEHENITVYALLADVKQEVERGVMCMI</sequence>
<reference evidence="4 5" key="1">
    <citation type="journal article" date="2013" name="PLoS Genet.">
        <title>The genome and development-dependent transcriptomes of Pyronema confluens: a window into fungal evolution.</title>
        <authorList>
            <person name="Traeger S."/>
            <person name="Altegoer F."/>
            <person name="Freitag M."/>
            <person name="Gabaldon T."/>
            <person name="Kempken F."/>
            <person name="Kumar A."/>
            <person name="Marcet-Houben M."/>
            <person name="Poggeler S."/>
            <person name="Stajich J.E."/>
            <person name="Nowrousian M."/>
        </authorList>
    </citation>
    <scope>NUCLEOTIDE SEQUENCE [LARGE SCALE GENOMIC DNA]</scope>
    <source>
        <strain evidence="5">CBS 100304</strain>
        <tissue evidence="4">Vegetative mycelium</tissue>
    </source>
</reference>
<protein>
    <recommendedName>
        <fullName evidence="3">Up-regulated during septation protein 1 domain-containing protein</fullName>
    </recommendedName>
</protein>
<dbReference type="eggNOG" id="ENOG502S13H">
    <property type="taxonomic scope" value="Eukaryota"/>
</dbReference>
<dbReference type="OrthoDB" id="5429395at2759"/>
<name>U4L8Y4_PYROM</name>
<feature type="compositionally biased region" description="Basic residues" evidence="2">
    <location>
        <begin position="344"/>
        <end position="355"/>
    </location>
</feature>
<evidence type="ECO:0000313" key="4">
    <source>
        <dbReference type="EMBL" id="CCX06584.1"/>
    </source>
</evidence>
<feature type="coiled-coil region" evidence="1">
    <location>
        <begin position="449"/>
        <end position="483"/>
    </location>
</feature>
<feature type="region of interest" description="Disordered" evidence="2">
    <location>
        <begin position="503"/>
        <end position="523"/>
    </location>
</feature>
<evidence type="ECO:0000256" key="2">
    <source>
        <dbReference type="SAM" id="MobiDB-lite"/>
    </source>
</evidence>
<dbReference type="InterPro" id="IPR029191">
    <property type="entry name" value="Uds1"/>
</dbReference>
<feature type="compositionally biased region" description="Low complexity" evidence="2">
    <location>
        <begin position="64"/>
        <end position="88"/>
    </location>
</feature>
<feature type="domain" description="Up-regulated during septation protein 1" evidence="3">
    <location>
        <begin position="376"/>
        <end position="493"/>
    </location>
</feature>
<proteinExistence type="predicted"/>
<dbReference type="OMA" id="RHEHENI"/>
<feature type="compositionally biased region" description="Low complexity" evidence="2">
    <location>
        <begin position="251"/>
        <end position="273"/>
    </location>
</feature>
<gene>
    <name evidence="4" type="ORF">PCON_06171</name>
</gene>
<feature type="region of interest" description="Disordered" evidence="2">
    <location>
        <begin position="220"/>
        <end position="371"/>
    </location>
</feature>